<dbReference type="AlphaFoldDB" id="A0A1A5FHW2"/>
<organism evidence="1 2">
    <name type="scientific">Riemerella anatipestifer</name>
    <name type="common">Moraxella anatipestifer</name>
    <dbReference type="NCBI Taxonomy" id="34085"/>
    <lineage>
        <taxon>Bacteria</taxon>
        <taxon>Pseudomonadati</taxon>
        <taxon>Bacteroidota</taxon>
        <taxon>Flavobacteriia</taxon>
        <taxon>Flavobacteriales</taxon>
        <taxon>Weeksellaceae</taxon>
        <taxon>Riemerella</taxon>
    </lineage>
</organism>
<dbReference type="Pfam" id="PF10990">
    <property type="entry name" value="DUF2809"/>
    <property type="match status" value="1"/>
</dbReference>
<proteinExistence type="predicted"/>
<dbReference type="RefSeq" id="WP_014937674.1">
    <property type="nucleotide sequence ID" value="NZ_CP011859.1"/>
</dbReference>
<dbReference type="EMBL" id="CP011859">
    <property type="protein sequence ID" value="AQY22066.1"/>
    <property type="molecule type" value="Genomic_DNA"/>
</dbReference>
<sequence>MKLRFSLFWFAITLLLFLTEVIIAVWLKSCYFIRAYLGDVLVVILIYTFVLTFFKIKEKTQLILGIFLFSVVVEILQYFSIAEKLGFREGSVGHIVIGNSFSWLDILCYAVGCAFIFVLVKTRGK</sequence>
<gene>
    <name evidence="1" type="ORF">AB406_1117</name>
</gene>
<reference evidence="1 2" key="1">
    <citation type="submission" date="2015-06" db="EMBL/GenBank/DDBJ databases">
        <title>R. anatipestifer strain HXb2 is the most virulent strain so far, and the genome sequence would help us uncover the pathogenesis.</title>
        <authorList>
            <person name="Hu Q."/>
            <person name="Qi J."/>
            <person name="Bo H."/>
            <person name="Liu G."/>
            <person name="Tao M."/>
            <person name="Ding Y."/>
            <person name="Xue Y."/>
        </authorList>
    </citation>
    <scope>NUCLEOTIDE SEQUENCE [LARGE SCALE GENOMIC DNA]</scope>
    <source>
        <strain evidence="1 2">HXb2</strain>
    </source>
</reference>
<dbReference type="Proteomes" id="UP000189883">
    <property type="component" value="Chromosome"/>
</dbReference>
<evidence type="ECO:0000313" key="1">
    <source>
        <dbReference type="EMBL" id="AQY22066.1"/>
    </source>
</evidence>
<name>A0A1A5FHW2_RIEAN</name>
<accession>A0A1A5FHW2</accession>
<dbReference type="OrthoDB" id="5360192at2"/>
<dbReference type="InterPro" id="IPR021257">
    <property type="entry name" value="DUF2809"/>
</dbReference>
<protein>
    <submittedName>
        <fullName evidence="1">Uncharacterized protein</fullName>
    </submittedName>
</protein>
<evidence type="ECO:0000313" key="2">
    <source>
        <dbReference type="Proteomes" id="UP000189883"/>
    </source>
</evidence>